<gene>
    <name evidence="1" type="ORF">CAPTEDRAFT_97437</name>
</gene>
<dbReference type="PRINTS" id="PR01345">
    <property type="entry name" value="CERVTRCPTASE"/>
</dbReference>
<dbReference type="EMBL" id="KB295939">
    <property type="protein sequence ID" value="ELU12470.1"/>
    <property type="molecule type" value="Genomic_DNA"/>
</dbReference>
<dbReference type="OMA" id="LEYSCIL"/>
<sequence>LNELLNWSKTWGMLFNPSKCKILSITRSHIPVNFNYNLDGVILERVEQFKDFSVVFNHNLSFTSHIDSLIAKCNCVCGMIKRSVGCHAPQKVKIQLFKSLARPILEYSSQVW</sequence>
<feature type="non-terminal residue" evidence="1">
    <location>
        <position position="1"/>
    </location>
</feature>
<reference evidence="1 3" key="2">
    <citation type="journal article" date="2013" name="Nature">
        <title>Insights into bilaterian evolution from three spiralian genomes.</title>
        <authorList>
            <person name="Simakov O."/>
            <person name="Marletaz F."/>
            <person name="Cho S.J."/>
            <person name="Edsinger-Gonzales E."/>
            <person name="Havlak P."/>
            <person name="Hellsten U."/>
            <person name="Kuo D.H."/>
            <person name="Larsson T."/>
            <person name="Lv J."/>
            <person name="Arendt D."/>
            <person name="Savage R."/>
            <person name="Osoegawa K."/>
            <person name="de Jong P."/>
            <person name="Grimwood J."/>
            <person name="Chapman J.A."/>
            <person name="Shapiro H."/>
            <person name="Aerts A."/>
            <person name="Otillar R.P."/>
            <person name="Terry A.Y."/>
            <person name="Boore J.L."/>
            <person name="Grigoriev I.V."/>
            <person name="Lindberg D.R."/>
            <person name="Seaver E.C."/>
            <person name="Weisblat D.A."/>
            <person name="Putnam N.H."/>
            <person name="Rokhsar D.S."/>
        </authorList>
    </citation>
    <scope>NUCLEOTIDE SEQUENCE</scope>
    <source>
        <strain evidence="1 3">I ESC-2004</strain>
    </source>
</reference>
<protein>
    <recommendedName>
        <fullName evidence="4">Reverse transcriptase domain-containing protein</fullName>
    </recommendedName>
</protein>
<keyword evidence="3" id="KW-1185">Reference proteome</keyword>
<dbReference type="EMBL" id="AMQN01019565">
    <property type="status" value="NOT_ANNOTATED_CDS"/>
    <property type="molecule type" value="Genomic_DNA"/>
</dbReference>
<dbReference type="HOGENOM" id="CLU_000680_22_2_1"/>
<reference evidence="2" key="3">
    <citation type="submission" date="2015-06" db="UniProtKB">
        <authorList>
            <consortium name="EnsemblMetazoa"/>
        </authorList>
    </citation>
    <scope>IDENTIFICATION</scope>
</reference>
<evidence type="ECO:0000313" key="1">
    <source>
        <dbReference type="EMBL" id="ELU12470.1"/>
    </source>
</evidence>
<evidence type="ECO:0000313" key="3">
    <source>
        <dbReference type="Proteomes" id="UP000014760"/>
    </source>
</evidence>
<reference evidence="3" key="1">
    <citation type="submission" date="2012-12" db="EMBL/GenBank/DDBJ databases">
        <authorList>
            <person name="Hellsten U."/>
            <person name="Grimwood J."/>
            <person name="Chapman J.A."/>
            <person name="Shapiro H."/>
            <person name="Aerts A."/>
            <person name="Otillar R.P."/>
            <person name="Terry A.Y."/>
            <person name="Boore J.L."/>
            <person name="Simakov O."/>
            <person name="Marletaz F."/>
            <person name="Cho S.-J."/>
            <person name="Edsinger-Gonzales E."/>
            <person name="Havlak P."/>
            <person name="Kuo D.-H."/>
            <person name="Larsson T."/>
            <person name="Lv J."/>
            <person name="Arendt D."/>
            <person name="Savage R."/>
            <person name="Osoegawa K."/>
            <person name="de Jong P."/>
            <person name="Lindberg D.R."/>
            <person name="Seaver E.C."/>
            <person name="Weisblat D.A."/>
            <person name="Putnam N.H."/>
            <person name="Grigoriev I.V."/>
            <person name="Rokhsar D.S."/>
        </authorList>
    </citation>
    <scope>NUCLEOTIDE SEQUENCE</scope>
    <source>
        <strain evidence="3">I ESC-2004</strain>
    </source>
</reference>
<evidence type="ECO:0000313" key="2">
    <source>
        <dbReference type="EnsemblMetazoa" id="CapteP97437"/>
    </source>
</evidence>
<organism evidence="1">
    <name type="scientific">Capitella teleta</name>
    <name type="common">Polychaete worm</name>
    <dbReference type="NCBI Taxonomy" id="283909"/>
    <lineage>
        <taxon>Eukaryota</taxon>
        <taxon>Metazoa</taxon>
        <taxon>Spiralia</taxon>
        <taxon>Lophotrochozoa</taxon>
        <taxon>Annelida</taxon>
        <taxon>Polychaeta</taxon>
        <taxon>Sedentaria</taxon>
        <taxon>Scolecida</taxon>
        <taxon>Capitellidae</taxon>
        <taxon>Capitella</taxon>
    </lineage>
</organism>
<dbReference type="EnsemblMetazoa" id="CapteT97437">
    <property type="protein sequence ID" value="CapteP97437"/>
    <property type="gene ID" value="CapteG97437"/>
</dbReference>
<dbReference type="Proteomes" id="UP000014760">
    <property type="component" value="Unassembled WGS sequence"/>
</dbReference>
<name>R7V9P5_CAPTE</name>
<proteinExistence type="predicted"/>
<dbReference type="AlphaFoldDB" id="R7V9P5"/>
<dbReference type="OrthoDB" id="6154697at2759"/>
<accession>R7V9P5</accession>
<dbReference type="PANTHER" id="PTHR33332">
    <property type="entry name" value="REVERSE TRANSCRIPTASE DOMAIN-CONTAINING PROTEIN"/>
    <property type="match status" value="1"/>
</dbReference>
<evidence type="ECO:0008006" key="4">
    <source>
        <dbReference type="Google" id="ProtNLM"/>
    </source>
</evidence>